<dbReference type="GO" id="GO:0005524">
    <property type="term" value="F:ATP binding"/>
    <property type="evidence" value="ECO:0007669"/>
    <property type="project" value="UniProtKB-KW"/>
</dbReference>
<sequence>MPRLSYPKLANMVKRGALIVLEGCDRSGKSTQCSNLVNYLTAHNIDSKLLKFPDRTTSTGKMINSYLTNATELNDQAVHLLFSANRWEAMDDMRSMLLAGTTLVVDRYVYSGVAFTAAKGLDMNWCKQPDVGLLTPDLVLFLDLPIDAAEQRGGFGEERYEKREMQIKVRELFLQLRDSLWQLIDANRSMQEIELDIRQRVLSTVDTIHDKPLKQDLWTNK</sequence>
<dbReference type="GO" id="GO:0006235">
    <property type="term" value="P:dTTP biosynthetic process"/>
    <property type="evidence" value="ECO:0007669"/>
    <property type="project" value="TreeGrafter"/>
</dbReference>
<dbReference type="EC" id="2.7.4.9" evidence="3"/>
<dbReference type="CDD" id="cd01672">
    <property type="entry name" value="TMPK"/>
    <property type="match status" value="1"/>
</dbReference>
<dbReference type="GO" id="GO:0006233">
    <property type="term" value="P:dTDP biosynthetic process"/>
    <property type="evidence" value="ECO:0007669"/>
    <property type="project" value="InterPro"/>
</dbReference>
<dbReference type="GO" id="GO:0006227">
    <property type="term" value="P:dUDP biosynthetic process"/>
    <property type="evidence" value="ECO:0007669"/>
    <property type="project" value="TreeGrafter"/>
</dbReference>
<evidence type="ECO:0000256" key="5">
    <source>
        <dbReference type="ARBA" id="ARBA00022679"/>
    </source>
</evidence>
<dbReference type="EMBL" id="JAEPRA010000004">
    <property type="protein sequence ID" value="KAG2186855.1"/>
    <property type="molecule type" value="Genomic_DNA"/>
</dbReference>
<keyword evidence="7" id="KW-0547">Nucleotide-binding</keyword>
<dbReference type="HAMAP" id="MF_00165">
    <property type="entry name" value="Thymidylate_kinase"/>
    <property type="match status" value="1"/>
</dbReference>
<evidence type="ECO:0000256" key="2">
    <source>
        <dbReference type="ARBA" id="ARBA00009776"/>
    </source>
</evidence>
<evidence type="ECO:0000313" key="11">
    <source>
        <dbReference type="EMBL" id="KAG2186855.1"/>
    </source>
</evidence>
<dbReference type="NCBIfam" id="TIGR00041">
    <property type="entry name" value="DTMP_kinase"/>
    <property type="match status" value="1"/>
</dbReference>
<dbReference type="FunFam" id="3.40.50.300:FF:000679">
    <property type="entry name" value="Thymidylate kinase"/>
    <property type="match status" value="1"/>
</dbReference>
<dbReference type="GO" id="GO:0005634">
    <property type="term" value="C:nucleus"/>
    <property type="evidence" value="ECO:0007669"/>
    <property type="project" value="TreeGrafter"/>
</dbReference>
<proteinExistence type="inferred from homology"/>
<reference evidence="11" key="1">
    <citation type="submission" date="2020-12" db="EMBL/GenBank/DDBJ databases">
        <title>Metabolic potential, ecology and presence of endohyphal bacteria is reflected in genomic diversity of Mucoromycotina.</title>
        <authorList>
            <person name="Muszewska A."/>
            <person name="Okrasinska A."/>
            <person name="Steczkiewicz K."/>
            <person name="Drgas O."/>
            <person name="Orlowska M."/>
            <person name="Perlinska-Lenart U."/>
            <person name="Aleksandrzak-Piekarczyk T."/>
            <person name="Szatraj K."/>
            <person name="Zielenkiewicz U."/>
            <person name="Pilsyk S."/>
            <person name="Malc E."/>
            <person name="Mieczkowski P."/>
            <person name="Kruszewska J.S."/>
            <person name="Biernat P."/>
            <person name="Pawlowska J."/>
        </authorList>
    </citation>
    <scope>NUCLEOTIDE SEQUENCE</scope>
    <source>
        <strain evidence="11">WA0000051536</strain>
    </source>
</reference>
<comment type="pathway">
    <text evidence="1">Pyrimidine metabolism; dTTP biosynthesis.</text>
</comment>
<accession>A0A8H7Q7Q8</accession>
<dbReference type="Proteomes" id="UP000612746">
    <property type="component" value="Unassembled WGS sequence"/>
</dbReference>
<dbReference type="GO" id="GO:0004550">
    <property type="term" value="F:nucleoside diphosphate kinase activity"/>
    <property type="evidence" value="ECO:0007669"/>
    <property type="project" value="TreeGrafter"/>
</dbReference>
<dbReference type="PANTHER" id="PTHR10344:SF1">
    <property type="entry name" value="THYMIDYLATE KINASE"/>
    <property type="match status" value="1"/>
</dbReference>
<dbReference type="InterPro" id="IPR018095">
    <property type="entry name" value="Thymidylate_kin_CS"/>
</dbReference>
<dbReference type="GO" id="GO:0005739">
    <property type="term" value="C:mitochondrion"/>
    <property type="evidence" value="ECO:0007669"/>
    <property type="project" value="TreeGrafter"/>
</dbReference>
<evidence type="ECO:0000256" key="6">
    <source>
        <dbReference type="ARBA" id="ARBA00022727"/>
    </source>
</evidence>
<evidence type="ECO:0000259" key="10">
    <source>
        <dbReference type="Pfam" id="PF02223"/>
    </source>
</evidence>
<dbReference type="OrthoDB" id="425602at2759"/>
<evidence type="ECO:0000256" key="9">
    <source>
        <dbReference type="ARBA" id="ARBA00022840"/>
    </source>
</evidence>
<keyword evidence="6" id="KW-0545">Nucleotide biosynthesis</keyword>
<dbReference type="InterPro" id="IPR027417">
    <property type="entry name" value="P-loop_NTPase"/>
</dbReference>
<dbReference type="Pfam" id="PF02223">
    <property type="entry name" value="Thymidylate_kin"/>
    <property type="match status" value="1"/>
</dbReference>
<name>A0A8H7Q7Q8_9FUNG</name>
<keyword evidence="8" id="KW-0418">Kinase</keyword>
<comment type="caution">
    <text evidence="11">The sequence shown here is derived from an EMBL/GenBank/DDBJ whole genome shotgun (WGS) entry which is preliminary data.</text>
</comment>
<evidence type="ECO:0000256" key="3">
    <source>
        <dbReference type="ARBA" id="ARBA00012980"/>
    </source>
</evidence>
<evidence type="ECO:0000256" key="4">
    <source>
        <dbReference type="ARBA" id="ARBA00017144"/>
    </source>
</evidence>
<keyword evidence="12" id="KW-1185">Reference proteome</keyword>
<dbReference type="GO" id="GO:0005829">
    <property type="term" value="C:cytosol"/>
    <property type="evidence" value="ECO:0007669"/>
    <property type="project" value="TreeGrafter"/>
</dbReference>
<evidence type="ECO:0000313" key="12">
    <source>
        <dbReference type="Proteomes" id="UP000612746"/>
    </source>
</evidence>
<evidence type="ECO:0000256" key="1">
    <source>
        <dbReference type="ARBA" id="ARBA00004992"/>
    </source>
</evidence>
<dbReference type="GO" id="GO:0004798">
    <property type="term" value="F:dTMP kinase activity"/>
    <property type="evidence" value="ECO:0007669"/>
    <property type="project" value="UniProtKB-EC"/>
</dbReference>
<dbReference type="AlphaFoldDB" id="A0A8H7Q7Q8"/>
<gene>
    <name evidence="11" type="ORF">INT44_003082</name>
</gene>
<organism evidence="11 12">
    <name type="scientific">Umbelopsis vinacea</name>
    <dbReference type="NCBI Taxonomy" id="44442"/>
    <lineage>
        <taxon>Eukaryota</taxon>
        <taxon>Fungi</taxon>
        <taxon>Fungi incertae sedis</taxon>
        <taxon>Mucoromycota</taxon>
        <taxon>Mucoromycotina</taxon>
        <taxon>Umbelopsidomycetes</taxon>
        <taxon>Umbelopsidales</taxon>
        <taxon>Umbelopsidaceae</taxon>
        <taxon>Umbelopsis</taxon>
    </lineage>
</organism>
<dbReference type="SUPFAM" id="SSF52540">
    <property type="entry name" value="P-loop containing nucleoside triphosphate hydrolases"/>
    <property type="match status" value="1"/>
</dbReference>
<dbReference type="PANTHER" id="PTHR10344">
    <property type="entry name" value="THYMIDYLATE KINASE"/>
    <property type="match status" value="1"/>
</dbReference>
<protein>
    <recommendedName>
        <fullName evidence="4">Thymidylate kinase</fullName>
        <ecNumber evidence="3">2.7.4.9</ecNumber>
    </recommendedName>
</protein>
<feature type="domain" description="Thymidylate kinase-like" evidence="10">
    <location>
        <begin position="21"/>
        <end position="197"/>
    </location>
</feature>
<evidence type="ECO:0000256" key="8">
    <source>
        <dbReference type="ARBA" id="ARBA00022777"/>
    </source>
</evidence>
<dbReference type="InterPro" id="IPR018094">
    <property type="entry name" value="Thymidylate_kinase"/>
</dbReference>
<keyword evidence="5" id="KW-0808">Transferase</keyword>
<dbReference type="PROSITE" id="PS01331">
    <property type="entry name" value="THYMIDYLATE_KINASE"/>
    <property type="match status" value="1"/>
</dbReference>
<evidence type="ECO:0000256" key="7">
    <source>
        <dbReference type="ARBA" id="ARBA00022741"/>
    </source>
</evidence>
<dbReference type="InterPro" id="IPR039430">
    <property type="entry name" value="Thymidylate_kin-like_dom"/>
</dbReference>
<dbReference type="Gene3D" id="3.40.50.300">
    <property type="entry name" value="P-loop containing nucleotide triphosphate hydrolases"/>
    <property type="match status" value="1"/>
</dbReference>
<comment type="similarity">
    <text evidence="2">Belongs to the thymidylate kinase family.</text>
</comment>
<keyword evidence="9" id="KW-0067">ATP-binding</keyword>